<comment type="function">
    <text evidence="1">May play a role in microtubule-mediated transport or vesicle function.</text>
</comment>
<dbReference type="GO" id="GO:0005634">
    <property type="term" value="C:nucleus"/>
    <property type="evidence" value="ECO:0007669"/>
    <property type="project" value="UniProtKB-SubCell"/>
</dbReference>
<name>A0A2R5LI22_9ACAR</name>
<evidence type="ECO:0000256" key="2">
    <source>
        <dbReference type="ARBA" id="ARBA00004123"/>
    </source>
</evidence>
<reference evidence="9" key="1">
    <citation type="submission" date="2018-03" db="EMBL/GenBank/DDBJ databases">
        <title>The relapsing fever spirochete Borrelia turicatae persists in the highly oxidative environment of its soft-bodied tick vector.</title>
        <authorList>
            <person name="Bourret T.J."/>
            <person name="Boyle W.K."/>
            <person name="Valenzuela J.G."/>
            <person name="Oliveira F."/>
            <person name="Lopez J.E."/>
        </authorList>
    </citation>
    <scope>NUCLEOTIDE SEQUENCE</scope>
    <source>
        <strain evidence="9">Kansas strain/isolate</strain>
        <tissue evidence="9">Salivary glands</tissue>
    </source>
</reference>
<proteinExistence type="inferred from homology"/>
<dbReference type="GO" id="GO:0005737">
    <property type="term" value="C:cytoplasm"/>
    <property type="evidence" value="ECO:0007669"/>
    <property type="project" value="UniProtKB-SubCell"/>
</dbReference>
<comment type="similarity">
    <text evidence="4">Belongs to the huntingtin family.</text>
</comment>
<keyword evidence="5" id="KW-0963">Cytoplasm</keyword>
<sequence length="2734" mass="304295">MASIEKLIKSLEALKLVEPSVGANEQQVLKRKDATRKDKILHCSNIADAICTPSIRSFPDFPKLLGVSIESFFTCCDDDDSDVRMVADECLNRTIKTLLDSHLGRLQAELYKEIKKNDQGRSLRVALTKFGDLCHLIKVQKCRPYTVNLLPCFVRISERTNEESVQEALTNTIVKMMPVVGQFTSDNDIKMLMRAFLRNLSCPSALVRRSAALALVTVCQWSRKPNVFFLSLLQELFGLVLPVQETRSIHVIIGVLVCLRQLVPHLGSRDKTIPTLEEILKVYELLLHHVTNQDHAIVTAALEALQQLLQVPSLVQVLLCPEGVTQSLIHNPVARADTLGLGSSLNLEDEVDLADDSEDPKIGSLPSYGSSEQLLDTDEGTTSEDPDIVSLISCDGDDFSSSARLVVLDSPIRRPSSLRKLELKSDQEWNGEKVSICSSPACKLEFVFGNTGSYVDSDIPIKYCARLLASSFLLTGTPGVLIPDRNVRVSLKVLAVGCLTRCLLLYPPALFLDLHVHQVPDQDGVQKLWDVLELINHSDPLLCGQTALMIGHYLGYTLKLASPSWNYWARKQSPRPDVPKLADLVAHIEGVVRSSSSVASRTGIQAVRLCLTSMLRSCHATLVPLLLQACIDSKDSSYWLLKVEMAEMIGELPFRSLEHISHISRKVIQTVHPRAATYQEILVFEILVDLLGDEDSRVRMAAATQLVKCVPQLYFAKDGVDETVVAAEAEAETMQLLGWLFHENTSAHPQVHGLVKPFNCKLPREYSPYMEGSLSRVIARLWSKLHVSANRYEQHGCCQALACLIVDYPATIYSFAWGCVLDSSLHAIAGGVATPLESAGGLLAFLVALLTASPLALDIHAHQHLLVLSGHLVAGACFKCIQPKEGDPGQEEAWPCVKDRNLVPLLDKLFQHTMRLLNVFAHTLDEQGTPSRGSVGSPIRRRNKGRDDTLSSTVKAAPTKMAPDTERPSQSKSQISNFASLPHYLRLHDVLRAAHSTYKVSLDSSSCEKFSGLLKAALETVGQILEVAQLQDVNRCVEELLGFLKLSIGVEPQATVQCVRQLLKALFGTNLASLWEATSVNDVVSSSASTGLYYNCCSYPYTSLTKLLASYASRPPLLTADPTMLGSWITWARRGCEKKLSGLLKPGCGSKSGKAVLAAHIRLFEPVVLQALKLYTVSSSASLQAAVLDLLAQLVHLRVNYCLLDSDQVFIGFVIKQFEFIEEGQITNAEVLVPQIFYFLVLLSYERYHSKPIISMPEIIQLCDRLMASGQPPIKYVIPALQAIVEDLFLLPNTNRSDSRKELETQREVVISILLKLVQYPEVPELLLAVVYHSYQEGEDRWKKFSRQLIDVILPLLSRMQVFLDKRHALDILQRLFDSVSPSVFRPVDILLKALFIQPASPDLEFRAERWMCLVLLSLRVLLAQSKEEVVLSRLADLALPLRVPCQLAPETHQLDAFGENIEKALAMYLIEVVNAYAKYLCDLLFQCPQAGPEDVFPFQQMSSLLLYLTHMFQSGSFRCVATAAMEAVKSSCDAINEHFLHLAYLYPTLTVQWCNVLTLLNYGEQQFWSRVLWPGTLGSGSIMQKNLNSPSYSCSFELVSQAGLILLCDYLCENVHDAEPMTWLIVNHVTQVIRLSAEPPVSDFISGIHRNFAASGLFIQAILSRCEPPKSPSLVSRLLCCLEGIHPAQSCALLCLLVEKVLPTAHCSLARSCEALAQRQLELMLSASDALDANLEDLAGLPATMQSLELDRRHPHLFSLLEKVLKTSQGFIQERDSSSKMTICKEWYLAQVRQQCCSPQAVPEKCAQLLASLNYEDALAVLQLKEISPCVLCASLNAQKWASIESPLYRASRAMVLSDVGHVVAALPQPHHPFLCGGGEGPHIVCHSMRLSTLFGDATFWMSFVRLVPPTVAYLNSLRTEPADVPVDSLEDIARFSILCAEAIRWMVDKPGRFSCDQLKQFLNALDVCLSHSSISLLIGLQKHATWVCSAVSAIHSLAVQLKGWCSFPVEVVRKIKPKDNSPEYLHVQQSCVQVTQLVGWLEHGIETHIPSFIKEPLQRVITGLARLPLVNSFVRIPPILWHMDWMPHMSGEWHTFVPPPPADLLFDRELLQEYIYRVNLLGWVSRQQFEETWMALLGVLNTSPSSEHETAQEERVAVQCLAVRCITSLLLQSLRLPQPGNPHSSTLLHQPRDKPHTRYGKQLQAIRAPVDNMLLKLLRLPDGSWGNLEKLYRPSDYSLGQVSVEYLCIAVGLADSPASPDSSSSSSSSDGLQREASLAAAGLDLRSCLHLLHDLYTQWLAPPDTIGQPLLTETIRSVVMLSDIFMESTQFDWMVALFMDIYRHQPIEDQVLMQYLILGITKATSVVGLDTDTVDKAKKLLDFGLHSSLPSAQVLSLHSLLYLLAQPSDTLTPLLPLATEYIIKHLQDTSWKLNECHALMIWASAFFVAENYSGKQDLTGKILQASMNLCTDVVPLSLYLCIMHGLERLLLSDVLNSADTDLVLKLCVDRIKNGKPLESLPAIGVMLSALYFAKVPQHELMQGVVAEQHIAALERATLLFDRIKRGYPFEAQVISRIMPVFLWDFFPTQDILNKVIGEFLSNQQPHPQFLAGVLFKVCESLHASDSEELTQEWVLLSLSNFTQRSPLAMAIWSLTCCFVAATSSLWLRALFPLIEGRMGKFQDHDKQLFYISALDFFKQLENKEHQMQFCAVIEGVAVPDSPYAELLKRLPK</sequence>
<dbReference type="PANTHER" id="PTHR10170">
    <property type="entry name" value="HUNTINGTON DISEASE PROTEIN"/>
    <property type="match status" value="1"/>
</dbReference>
<accession>A0A2R5LI22</accession>
<dbReference type="PANTHER" id="PTHR10170:SF10">
    <property type="entry name" value="HUNTINGTIN"/>
    <property type="match status" value="1"/>
</dbReference>
<organism evidence="9">
    <name type="scientific">Ornithodoros turicata</name>
    <dbReference type="NCBI Taxonomy" id="34597"/>
    <lineage>
        <taxon>Eukaryota</taxon>
        <taxon>Metazoa</taxon>
        <taxon>Ecdysozoa</taxon>
        <taxon>Arthropoda</taxon>
        <taxon>Chelicerata</taxon>
        <taxon>Arachnida</taxon>
        <taxon>Acari</taxon>
        <taxon>Parasitiformes</taxon>
        <taxon>Ixodida</taxon>
        <taxon>Ixodoidea</taxon>
        <taxon>Argasidae</taxon>
        <taxon>Ornithodorinae</taxon>
        <taxon>Ornithodoros</taxon>
    </lineage>
</organism>
<dbReference type="PRINTS" id="PR00375">
    <property type="entry name" value="HUNTINGTIN"/>
</dbReference>
<dbReference type="Pfam" id="PF12372">
    <property type="entry name" value="Htt_N-HEAT"/>
    <property type="match status" value="1"/>
</dbReference>
<keyword evidence="8" id="KW-1133">Transmembrane helix</keyword>
<evidence type="ECO:0000256" key="8">
    <source>
        <dbReference type="SAM" id="Phobius"/>
    </source>
</evidence>
<dbReference type="Pfam" id="PF20927">
    <property type="entry name" value="Htt_C-HEAT"/>
    <property type="match status" value="2"/>
</dbReference>
<dbReference type="Gene3D" id="1.25.10.10">
    <property type="entry name" value="Leucine-rich Repeat Variant"/>
    <property type="match status" value="1"/>
</dbReference>
<evidence type="ECO:0000256" key="6">
    <source>
        <dbReference type="ARBA" id="ARBA00023242"/>
    </source>
</evidence>
<dbReference type="InterPro" id="IPR048411">
    <property type="entry name" value="Htt_N_HEAT_rpt-1"/>
</dbReference>
<feature type="transmembrane region" description="Helical" evidence="8">
    <location>
        <begin position="2649"/>
        <end position="2673"/>
    </location>
</feature>
<dbReference type="InterPro" id="IPR024613">
    <property type="entry name" value="Huntingtin_N_HEAT_rpt-2"/>
</dbReference>
<dbReference type="InterPro" id="IPR028426">
    <property type="entry name" value="Huntingtin_fam"/>
</dbReference>
<feature type="region of interest" description="Disordered" evidence="7">
    <location>
        <begin position="927"/>
        <end position="973"/>
    </location>
</feature>
<evidence type="ECO:0000256" key="5">
    <source>
        <dbReference type="ARBA" id="ARBA00022490"/>
    </source>
</evidence>
<dbReference type="InterPro" id="IPR048413">
    <property type="entry name" value="Htt_C-HEAT_rpt"/>
</dbReference>
<dbReference type="InterPro" id="IPR048412">
    <property type="entry name" value="Htt_bridge"/>
</dbReference>
<dbReference type="InterPro" id="IPR000091">
    <property type="entry name" value="Huntingtin"/>
</dbReference>
<dbReference type="Pfam" id="PF20926">
    <property type="entry name" value="Htt_N-HEAT_1"/>
    <property type="match status" value="1"/>
</dbReference>
<evidence type="ECO:0000256" key="3">
    <source>
        <dbReference type="ARBA" id="ARBA00004496"/>
    </source>
</evidence>
<feature type="region of interest" description="Disordered" evidence="7">
    <location>
        <begin position="355"/>
        <end position="386"/>
    </location>
</feature>
<feature type="compositionally biased region" description="Acidic residues" evidence="7">
    <location>
        <begin position="375"/>
        <end position="386"/>
    </location>
</feature>
<protein>
    <submittedName>
        <fullName evidence="9">Putative conserved plasma membrane protein</fullName>
    </submittedName>
</protein>
<evidence type="ECO:0000256" key="1">
    <source>
        <dbReference type="ARBA" id="ARBA00002907"/>
    </source>
</evidence>
<evidence type="ECO:0000313" key="9">
    <source>
        <dbReference type="EMBL" id="MBY09065.1"/>
    </source>
</evidence>
<keyword evidence="6" id="KW-0539">Nucleus</keyword>
<dbReference type="Pfam" id="PF20925">
    <property type="entry name" value="Htt_bridge"/>
    <property type="match status" value="1"/>
</dbReference>
<dbReference type="EMBL" id="GGLE01004939">
    <property type="protein sequence ID" value="MBY09065.1"/>
    <property type="molecule type" value="Transcribed_RNA"/>
</dbReference>
<keyword evidence="8" id="KW-0472">Membrane</keyword>
<dbReference type="SUPFAM" id="SSF48371">
    <property type="entry name" value="ARM repeat"/>
    <property type="match status" value="1"/>
</dbReference>
<evidence type="ECO:0000256" key="4">
    <source>
        <dbReference type="ARBA" id="ARBA00007153"/>
    </source>
</evidence>
<dbReference type="InterPro" id="IPR011989">
    <property type="entry name" value="ARM-like"/>
</dbReference>
<evidence type="ECO:0000256" key="7">
    <source>
        <dbReference type="SAM" id="MobiDB-lite"/>
    </source>
</evidence>
<comment type="subcellular location">
    <subcellularLocation>
        <location evidence="3">Cytoplasm</location>
    </subcellularLocation>
    <subcellularLocation>
        <location evidence="2">Nucleus</location>
    </subcellularLocation>
</comment>
<keyword evidence="8" id="KW-0812">Transmembrane</keyword>
<dbReference type="InterPro" id="IPR016024">
    <property type="entry name" value="ARM-type_fold"/>
</dbReference>